<organism evidence="2 3">
    <name type="scientific">Hydrobacter penzbergensis</name>
    <dbReference type="NCBI Taxonomy" id="1235997"/>
    <lineage>
        <taxon>Bacteria</taxon>
        <taxon>Pseudomonadati</taxon>
        <taxon>Bacteroidota</taxon>
        <taxon>Chitinophagia</taxon>
        <taxon>Chitinophagales</taxon>
        <taxon>Chitinophagaceae</taxon>
        <taxon>Hydrobacter</taxon>
    </lineage>
</organism>
<dbReference type="Proteomes" id="UP000198711">
    <property type="component" value="Unassembled WGS sequence"/>
</dbReference>
<keyword evidence="1" id="KW-0812">Transmembrane</keyword>
<evidence type="ECO:0000313" key="3">
    <source>
        <dbReference type="Proteomes" id="UP000198711"/>
    </source>
</evidence>
<name>A0A8X8LDF3_9BACT</name>
<reference evidence="2 3" key="1">
    <citation type="submission" date="2016-10" db="EMBL/GenBank/DDBJ databases">
        <authorList>
            <person name="Varghese N."/>
            <person name="Submissions S."/>
        </authorList>
    </citation>
    <scope>NUCLEOTIDE SEQUENCE [LARGE SCALE GENOMIC DNA]</scope>
    <source>
        <strain evidence="2 3">DSM 25353</strain>
    </source>
</reference>
<comment type="caution">
    <text evidence="2">The sequence shown here is derived from an EMBL/GenBank/DDBJ whole genome shotgun (WGS) entry which is preliminary data.</text>
</comment>
<feature type="transmembrane region" description="Helical" evidence="1">
    <location>
        <begin position="7"/>
        <end position="23"/>
    </location>
</feature>
<gene>
    <name evidence="2" type="ORF">SAMN05444410_101269</name>
</gene>
<sequence length="48" mass="5020">MHPRRRIGVVTILLIGLVLGYAIKNVKVGLIIGLGLGLLAGGLLSSKR</sequence>
<evidence type="ECO:0000256" key="1">
    <source>
        <dbReference type="SAM" id="Phobius"/>
    </source>
</evidence>
<evidence type="ECO:0000313" key="2">
    <source>
        <dbReference type="EMBL" id="SDW11438.1"/>
    </source>
</evidence>
<protein>
    <submittedName>
        <fullName evidence="2">Uncharacterized protein</fullName>
    </submittedName>
</protein>
<keyword evidence="1" id="KW-0472">Membrane</keyword>
<feature type="transmembrane region" description="Helical" evidence="1">
    <location>
        <begin position="29"/>
        <end position="46"/>
    </location>
</feature>
<dbReference type="EMBL" id="FNNO01000001">
    <property type="protein sequence ID" value="SDW11438.1"/>
    <property type="molecule type" value="Genomic_DNA"/>
</dbReference>
<keyword evidence="1" id="KW-1133">Transmembrane helix</keyword>
<dbReference type="RefSeq" id="WP_257574626.1">
    <property type="nucleotide sequence ID" value="NZ_FNNO01000001.1"/>
</dbReference>
<accession>A0A8X8LDF3</accession>
<dbReference type="AlphaFoldDB" id="A0A8X8LDF3"/>
<keyword evidence="3" id="KW-1185">Reference proteome</keyword>
<proteinExistence type="predicted"/>